<keyword evidence="3" id="KW-1185">Reference proteome</keyword>
<dbReference type="Gene3D" id="3.10.180.10">
    <property type="entry name" value="2,3-Dihydroxybiphenyl 1,2-Dioxygenase, domain 1"/>
    <property type="match status" value="1"/>
</dbReference>
<gene>
    <name evidence="2" type="ORF">GCM10007977_027570</name>
</gene>
<accession>A0A917TJM6</accession>
<reference evidence="2" key="2">
    <citation type="submission" date="2020-09" db="EMBL/GenBank/DDBJ databases">
        <authorList>
            <person name="Sun Q."/>
            <person name="Ohkuma M."/>
        </authorList>
    </citation>
    <scope>NUCLEOTIDE SEQUENCE</scope>
    <source>
        <strain evidence="2">JCM 19831</strain>
    </source>
</reference>
<dbReference type="AlphaFoldDB" id="A0A917TJM6"/>
<evidence type="ECO:0000259" key="1">
    <source>
        <dbReference type="PROSITE" id="PS51819"/>
    </source>
</evidence>
<proteinExistence type="predicted"/>
<feature type="domain" description="VOC" evidence="1">
    <location>
        <begin position="13"/>
        <end position="132"/>
    </location>
</feature>
<evidence type="ECO:0000313" key="2">
    <source>
        <dbReference type="EMBL" id="GGM24892.1"/>
    </source>
</evidence>
<comment type="caution">
    <text evidence="2">The sequence shown here is derived from an EMBL/GenBank/DDBJ whole genome shotgun (WGS) entry which is preliminary data.</text>
</comment>
<dbReference type="InterPro" id="IPR029068">
    <property type="entry name" value="Glyas_Bleomycin-R_OHBP_Dase"/>
</dbReference>
<evidence type="ECO:0000313" key="3">
    <source>
        <dbReference type="Proteomes" id="UP000642070"/>
    </source>
</evidence>
<dbReference type="Proteomes" id="UP000642070">
    <property type="component" value="Unassembled WGS sequence"/>
</dbReference>
<dbReference type="InterPro" id="IPR037523">
    <property type="entry name" value="VOC_core"/>
</dbReference>
<dbReference type="PROSITE" id="PS51819">
    <property type="entry name" value="VOC"/>
    <property type="match status" value="1"/>
</dbReference>
<dbReference type="Pfam" id="PF00903">
    <property type="entry name" value="Glyoxalase"/>
    <property type="match status" value="1"/>
</dbReference>
<organism evidence="2 3">
    <name type="scientific">Dactylosporangium sucinum</name>
    <dbReference type="NCBI Taxonomy" id="1424081"/>
    <lineage>
        <taxon>Bacteria</taxon>
        <taxon>Bacillati</taxon>
        <taxon>Actinomycetota</taxon>
        <taxon>Actinomycetes</taxon>
        <taxon>Micromonosporales</taxon>
        <taxon>Micromonosporaceae</taxon>
        <taxon>Dactylosporangium</taxon>
    </lineage>
</organism>
<sequence length="137" mass="14720">MMGTMTGEAGLRGADGIGFLPTTDLERARRFFGEALGLAVEEATPFACVVRAGATMLLVTKVEELRPQPFTVFGWAVGDIRAAIAALRSAGVEMLRYEGMPQDTDGVWTTPGGEEIAWFHDPDGNTLSLTRFTNPPT</sequence>
<name>A0A917TJM6_9ACTN</name>
<dbReference type="CDD" id="cd06587">
    <property type="entry name" value="VOC"/>
    <property type="match status" value="1"/>
</dbReference>
<protein>
    <submittedName>
        <fullName evidence="2">Glyoxalase</fullName>
    </submittedName>
</protein>
<dbReference type="SUPFAM" id="SSF54593">
    <property type="entry name" value="Glyoxalase/Bleomycin resistance protein/Dihydroxybiphenyl dioxygenase"/>
    <property type="match status" value="1"/>
</dbReference>
<dbReference type="InterPro" id="IPR004360">
    <property type="entry name" value="Glyas_Fos-R_dOase_dom"/>
</dbReference>
<dbReference type="EMBL" id="BMPI01000011">
    <property type="protein sequence ID" value="GGM24892.1"/>
    <property type="molecule type" value="Genomic_DNA"/>
</dbReference>
<reference evidence="2" key="1">
    <citation type="journal article" date="2014" name="Int. J. Syst. Evol. Microbiol.">
        <title>Complete genome sequence of Corynebacterium casei LMG S-19264T (=DSM 44701T), isolated from a smear-ripened cheese.</title>
        <authorList>
            <consortium name="US DOE Joint Genome Institute (JGI-PGF)"/>
            <person name="Walter F."/>
            <person name="Albersmeier A."/>
            <person name="Kalinowski J."/>
            <person name="Ruckert C."/>
        </authorList>
    </citation>
    <scope>NUCLEOTIDE SEQUENCE</scope>
    <source>
        <strain evidence="2">JCM 19831</strain>
    </source>
</reference>